<dbReference type="EMBL" id="JAZDWU010000010">
    <property type="protein sequence ID" value="KAK9988494.1"/>
    <property type="molecule type" value="Genomic_DNA"/>
</dbReference>
<dbReference type="AlphaFoldDB" id="A0AAW2BR56"/>
<gene>
    <name evidence="2" type="ORF">SO802_028733</name>
</gene>
<reference evidence="2 3" key="1">
    <citation type="submission" date="2024-01" db="EMBL/GenBank/DDBJ databases">
        <title>A telomere-to-telomere, gap-free genome of sweet tea (Lithocarpus litseifolius).</title>
        <authorList>
            <person name="Zhou J."/>
        </authorList>
    </citation>
    <scope>NUCLEOTIDE SEQUENCE [LARGE SCALE GENOMIC DNA]</scope>
    <source>
        <strain evidence="2">Zhou-2022a</strain>
        <tissue evidence="2">Leaf</tissue>
    </source>
</reference>
<organism evidence="2 3">
    <name type="scientific">Lithocarpus litseifolius</name>
    <dbReference type="NCBI Taxonomy" id="425828"/>
    <lineage>
        <taxon>Eukaryota</taxon>
        <taxon>Viridiplantae</taxon>
        <taxon>Streptophyta</taxon>
        <taxon>Embryophyta</taxon>
        <taxon>Tracheophyta</taxon>
        <taxon>Spermatophyta</taxon>
        <taxon>Magnoliopsida</taxon>
        <taxon>eudicotyledons</taxon>
        <taxon>Gunneridae</taxon>
        <taxon>Pentapetalae</taxon>
        <taxon>rosids</taxon>
        <taxon>fabids</taxon>
        <taxon>Fagales</taxon>
        <taxon>Fagaceae</taxon>
        <taxon>Lithocarpus</taxon>
    </lineage>
</organism>
<comment type="caution">
    <text evidence="2">The sequence shown here is derived from an EMBL/GenBank/DDBJ whole genome shotgun (WGS) entry which is preliminary data.</text>
</comment>
<keyword evidence="3" id="KW-1185">Reference proteome</keyword>
<evidence type="ECO:0000313" key="2">
    <source>
        <dbReference type="EMBL" id="KAK9988494.1"/>
    </source>
</evidence>
<accession>A0AAW2BR56</accession>
<evidence type="ECO:0000313" key="3">
    <source>
        <dbReference type="Proteomes" id="UP001459277"/>
    </source>
</evidence>
<dbReference type="InterPro" id="IPR026960">
    <property type="entry name" value="RVT-Znf"/>
</dbReference>
<protein>
    <recommendedName>
        <fullName evidence="1">Reverse transcriptase zinc-binding domain-containing protein</fullName>
    </recommendedName>
</protein>
<evidence type="ECO:0000259" key="1">
    <source>
        <dbReference type="Pfam" id="PF13966"/>
    </source>
</evidence>
<name>A0AAW2BR56_9ROSI</name>
<sequence length="165" mass="19194">MLTSKQEISTPSPSDTSTQTSCWRRIWSLSVPNKIKHFLWRACHESLPTKKNLLGCQVLKEVWWEEEILRNQLSMRFVDFRDLWIGITNLEEPNLAERSPKATRWFPPQSSQHKVNYDGALFKEIRQAGVGVMVRDAEGRDCGALVDKTMLPRIVWKRSRPSRAE</sequence>
<dbReference type="Pfam" id="PF13966">
    <property type="entry name" value="zf-RVT"/>
    <property type="match status" value="1"/>
</dbReference>
<proteinExistence type="predicted"/>
<feature type="domain" description="Reverse transcriptase zinc-binding" evidence="1">
    <location>
        <begin position="17"/>
        <end position="54"/>
    </location>
</feature>
<dbReference type="Proteomes" id="UP001459277">
    <property type="component" value="Unassembled WGS sequence"/>
</dbReference>